<dbReference type="InterPro" id="IPR018490">
    <property type="entry name" value="cNMP-bd_dom_sf"/>
</dbReference>
<dbReference type="PROSITE" id="PS00888">
    <property type="entry name" value="CNMP_BINDING_1"/>
    <property type="match status" value="1"/>
</dbReference>
<name>A0A0H5QT28_9EUKA</name>
<feature type="domain" description="Cyclic nucleotide-binding" evidence="1">
    <location>
        <begin position="90"/>
        <end position="135"/>
    </location>
</feature>
<evidence type="ECO:0000259" key="1">
    <source>
        <dbReference type="PROSITE" id="PS50042"/>
    </source>
</evidence>
<feature type="non-terminal residue" evidence="2">
    <location>
        <position position="148"/>
    </location>
</feature>
<proteinExistence type="predicted"/>
<organism evidence="2">
    <name type="scientific">Spongospora subterranea</name>
    <dbReference type="NCBI Taxonomy" id="70186"/>
    <lineage>
        <taxon>Eukaryota</taxon>
        <taxon>Sar</taxon>
        <taxon>Rhizaria</taxon>
        <taxon>Endomyxa</taxon>
        <taxon>Phytomyxea</taxon>
        <taxon>Plasmodiophorida</taxon>
        <taxon>Plasmodiophoridae</taxon>
        <taxon>Spongospora</taxon>
    </lineage>
</organism>
<dbReference type="EMBL" id="HACM01004264">
    <property type="protein sequence ID" value="CRZ04706.1"/>
    <property type="molecule type" value="Transcribed_RNA"/>
</dbReference>
<dbReference type="SUPFAM" id="SSF51206">
    <property type="entry name" value="cAMP-binding domain-like"/>
    <property type="match status" value="1"/>
</dbReference>
<dbReference type="AlphaFoldDB" id="A0A0H5QT28"/>
<dbReference type="PROSITE" id="PS50042">
    <property type="entry name" value="CNMP_BINDING_3"/>
    <property type="match status" value="1"/>
</dbReference>
<feature type="non-terminal residue" evidence="2">
    <location>
        <position position="1"/>
    </location>
</feature>
<dbReference type="InterPro" id="IPR018488">
    <property type="entry name" value="cNMP-bd_CS"/>
</dbReference>
<evidence type="ECO:0000313" key="2">
    <source>
        <dbReference type="EMBL" id="CRZ04706.1"/>
    </source>
</evidence>
<sequence>ILFNAGDEGDYVAIISKGAIISDGKPYQRMAGDFVYDIDSSGKRQITARAIITCRIVTIRLSDMSPNESKLVMSFLDPEMIRTALMRTSLLSGLSSSHIDLVAEMVHFRAADRDEIIIKEGDIGQSLLIVERGSAHCQTGFDDAAIPL</sequence>
<protein>
    <recommendedName>
        <fullName evidence="1">Cyclic nucleotide-binding domain-containing protein</fullName>
    </recommendedName>
</protein>
<dbReference type="InterPro" id="IPR014710">
    <property type="entry name" value="RmlC-like_jellyroll"/>
</dbReference>
<dbReference type="Gene3D" id="2.60.120.10">
    <property type="entry name" value="Jelly Rolls"/>
    <property type="match status" value="1"/>
</dbReference>
<dbReference type="InterPro" id="IPR000595">
    <property type="entry name" value="cNMP-bd_dom"/>
</dbReference>
<reference evidence="2" key="1">
    <citation type="submission" date="2015-04" db="EMBL/GenBank/DDBJ databases">
        <title>The genome sequence of the plant pathogenic Rhizarian Plasmodiophora brassicae reveals insights in its biotrophic life cycle and the origin of chitin synthesis.</title>
        <authorList>
            <person name="Schwelm A."/>
            <person name="Fogelqvist J."/>
            <person name="Knaust A."/>
            <person name="Julke S."/>
            <person name="Lilja T."/>
            <person name="Dhandapani V."/>
            <person name="Bonilla-Rosso G."/>
            <person name="Karlsson M."/>
            <person name="Shevchenko A."/>
            <person name="Choi S.R."/>
            <person name="Kim H.G."/>
            <person name="Park J.Y."/>
            <person name="Lim Y.P."/>
            <person name="Ludwig-Muller J."/>
            <person name="Dixelius C."/>
        </authorList>
    </citation>
    <scope>NUCLEOTIDE SEQUENCE</scope>
    <source>
        <tissue evidence="2">Potato root galls</tissue>
    </source>
</reference>
<accession>A0A0H5QT28</accession>